<accession>A0ABS2V492</accession>
<name>A0ABS2V492_9ACTN</name>
<comment type="caution">
    <text evidence="2">The sequence shown here is derived from an EMBL/GenBank/DDBJ whole genome shotgun (WGS) entry which is preliminary data.</text>
</comment>
<proteinExistence type="predicted"/>
<organism evidence="2 3">
    <name type="scientific">Streptomyces zhihengii</name>
    <dbReference type="NCBI Taxonomy" id="1818004"/>
    <lineage>
        <taxon>Bacteria</taxon>
        <taxon>Bacillati</taxon>
        <taxon>Actinomycetota</taxon>
        <taxon>Actinomycetes</taxon>
        <taxon>Kitasatosporales</taxon>
        <taxon>Streptomycetaceae</taxon>
        <taxon>Streptomyces</taxon>
    </lineage>
</organism>
<evidence type="ECO:0000313" key="3">
    <source>
        <dbReference type="Proteomes" id="UP000664109"/>
    </source>
</evidence>
<dbReference type="Proteomes" id="UP000664109">
    <property type="component" value="Unassembled WGS sequence"/>
</dbReference>
<sequence>MPNATVVVRTACPPGPHVREGAQLGMAAPSEGTPVALEVGILDGETTFVGTFPSNRQVVDVALPLAQHDPTVPHGSSRDRRGPLGRVVKR</sequence>
<reference evidence="2 3" key="1">
    <citation type="journal article" date="2016" name="Arch. Microbiol.">
        <title>Streptomyces zhihengii sp. nov., isolated from rhizospheric soil of Psammosilene tunicoides.</title>
        <authorList>
            <person name="Huang M.J."/>
            <person name="Fei J.J."/>
            <person name="Salam N."/>
            <person name="Kim C.J."/>
            <person name="Hozzein W.N."/>
            <person name="Xiao M."/>
            <person name="Huang H.Q."/>
            <person name="Li W.J."/>
        </authorList>
    </citation>
    <scope>NUCLEOTIDE SEQUENCE [LARGE SCALE GENOMIC DNA]</scope>
    <source>
        <strain evidence="2 3">YIM T102</strain>
    </source>
</reference>
<dbReference type="EMBL" id="JAFEJA010000002">
    <property type="protein sequence ID" value="MBM9624294.1"/>
    <property type="molecule type" value="Genomic_DNA"/>
</dbReference>
<keyword evidence="3" id="KW-1185">Reference proteome</keyword>
<evidence type="ECO:0000313" key="2">
    <source>
        <dbReference type="EMBL" id="MBM9624294.1"/>
    </source>
</evidence>
<evidence type="ECO:0000256" key="1">
    <source>
        <dbReference type="SAM" id="MobiDB-lite"/>
    </source>
</evidence>
<dbReference type="RefSeq" id="WP_205378311.1">
    <property type="nucleotide sequence ID" value="NZ_JAFEJA010000002.1"/>
</dbReference>
<protein>
    <submittedName>
        <fullName evidence="2">Uncharacterized protein</fullName>
    </submittedName>
</protein>
<feature type="region of interest" description="Disordered" evidence="1">
    <location>
        <begin position="67"/>
        <end position="90"/>
    </location>
</feature>
<gene>
    <name evidence="2" type="ORF">JE024_37660</name>
</gene>